<dbReference type="PANTHER" id="PTHR42905">
    <property type="entry name" value="PHOSPHOENOLPYRUVATE CARBOXYLASE"/>
    <property type="match status" value="1"/>
</dbReference>
<sequence>MSSVAARRAAFRAILAGTACLHPASVYDPMSARIAEDLGFELGMFAGSTASLTILGAPDNITITLSEFAEQCRRICRAVKRLPVLVDADHGYGNALNAMRTVEEVETAGIAAMTLEDTVLPRPYGDGRVTLLSLEEGLGKIRAALAARDDPGFGIVARTGAVSVTGLEDALERTRAYTASGADALFYTGIRTPAELDAIAAVATLPIILGGAEGKELSDRAYLAARGVRIALQGHQPIQAAQRAVQETLQALREGVPPKQLPGMPQGDLMARATREADYKRWTGDFLGGA</sequence>
<dbReference type="GO" id="GO:0046421">
    <property type="term" value="F:methylisocitrate lyase activity"/>
    <property type="evidence" value="ECO:0007669"/>
    <property type="project" value="TreeGrafter"/>
</dbReference>
<gene>
    <name evidence="1" type="ORF">DOO78_04805</name>
</gene>
<dbReference type="Proteomes" id="UP000249065">
    <property type="component" value="Unassembled WGS sequence"/>
</dbReference>
<dbReference type="AlphaFoldDB" id="A0A327MEA0"/>
<dbReference type="InterPro" id="IPR015813">
    <property type="entry name" value="Pyrv/PenolPyrv_kinase-like_dom"/>
</dbReference>
<comment type="caution">
    <text evidence="1">The sequence shown here is derived from an EMBL/GenBank/DDBJ whole genome shotgun (WGS) entry which is preliminary data.</text>
</comment>
<dbReference type="InterPro" id="IPR039556">
    <property type="entry name" value="ICL/PEPM"/>
</dbReference>
<accession>A0A327MEA0</accession>
<dbReference type="CDD" id="cd00377">
    <property type="entry name" value="ICL_PEPM"/>
    <property type="match status" value="1"/>
</dbReference>
<dbReference type="Gene3D" id="3.20.20.60">
    <property type="entry name" value="Phosphoenolpyruvate-binding domains"/>
    <property type="match status" value="1"/>
</dbReference>
<protein>
    <submittedName>
        <fullName evidence="1">Oxaloacetate decarboxylase</fullName>
    </submittedName>
</protein>
<dbReference type="OrthoDB" id="9771433at2"/>
<evidence type="ECO:0000313" key="2">
    <source>
        <dbReference type="Proteomes" id="UP000249065"/>
    </source>
</evidence>
<dbReference type="Pfam" id="PF13714">
    <property type="entry name" value="PEP_mutase"/>
    <property type="match status" value="1"/>
</dbReference>
<dbReference type="GO" id="GO:0019629">
    <property type="term" value="P:propionate catabolic process, 2-methylcitrate cycle"/>
    <property type="evidence" value="ECO:0007669"/>
    <property type="project" value="TreeGrafter"/>
</dbReference>
<name>A0A327MEA0_9PROT</name>
<proteinExistence type="predicted"/>
<evidence type="ECO:0000313" key="1">
    <source>
        <dbReference type="EMBL" id="RAI60393.1"/>
    </source>
</evidence>
<keyword evidence="2" id="KW-1185">Reference proteome</keyword>
<dbReference type="PANTHER" id="PTHR42905:SF3">
    <property type="entry name" value="OXALOACETATE DECARBOXYLASE"/>
    <property type="match status" value="1"/>
</dbReference>
<organism evidence="1 2">
    <name type="scientific">Roseicella frigidaeris</name>
    <dbReference type="NCBI Taxonomy" id="2230885"/>
    <lineage>
        <taxon>Bacteria</taxon>
        <taxon>Pseudomonadati</taxon>
        <taxon>Pseudomonadota</taxon>
        <taxon>Alphaproteobacteria</taxon>
        <taxon>Acetobacterales</taxon>
        <taxon>Roseomonadaceae</taxon>
        <taxon>Roseicella</taxon>
    </lineage>
</organism>
<reference evidence="2" key="1">
    <citation type="submission" date="2018-06" db="EMBL/GenBank/DDBJ databases">
        <authorList>
            <person name="Khan S.A."/>
        </authorList>
    </citation>
    <scope>NUCLEOTIDE SEQUENCE [LARGE SCALE GENOMIC DNA]</scope>
    <source>
        <strain evidence="2">DB-1506</strain>
    </source>
</reference>
<dbReference type="RefSeq" id="WP_111468579.1">
    <property type="nucleotide sequence ID" value="NZ_QLIX01000002.1"/>
</dbReference>
<dbReference type="EMBL" id="QLIX01000002">
    <property type="protein sequence ID" value="RAI60393.1"/>
    <property type="molecule type" value="Genomic_DNA"/>
</dbReference>
<dbReference type="SUPFAM" id="SSF51621">
    <property type="entry name" value="Phosphoenolpyruvate/pyruvate domain"/>
    <property type="match status" value="1"/>
</dbReference>
<dbReference type="InterPro" id="IPR040442">
    <property type="entry name" value="Pyrv_kinase-like_dom_sf"/>
</dbReference>